<evidence type="ECO:0000313" key="1">
    <source>
        <dbReference type="EMBL" id="PKC63309.1"/>
    </source>
</evidence>
<organism evidence="1 2">
    <name type="scientific">Rhizophagus irregularis</name>
    <dbReference type="NCBI Taxonomy" id="588596"/>
    <lineage>
        <taxon>Eukaryota</taxon>
        <taxon>Fungi</taxon>
        <taxon>Fungi incertae sedis</taxon>
        <taxon>Mucoromycota</taxon>
        <taxon>Glomeromycotina</taxon>
        <taxon>Glomeromycetes</taxon>
        <taxon>Glomerales</taxon>
        <taxon>Glomeraceae</taxon>
        <taxon>Rhizophagus</taxon>
    </lineage>
</organism>
<dbReference type="Proteomes" id="UP000232688">
    <property type="component" value="Unassembled WGS sequence"/>
</dbReference>
<dbReference type="VEuPathDB" id="FungiDB:RhiirA1_463952"/>
<name>A0A2I1EHS4_9GLOM</name>
<evidence type="ECO:0000313" key="2">
    <source>
        <dbReference type="Proteomes" id="UP000232688"/>
    </source>
</evidence>
<comment type="caution">
    <text evidence="1">The sequence shown here is derived from an EMBL/GenBank/DDBJ whole genome shotgun (WGS) entry which is preliminary data.</text>
</comment>
<accession>A0A2I1EHS4</accession>
<gene>
    <name evidence="1" type="ORF">RhiirA1_463952</name>
</gene>
<proteinExistence type="predicted"/>
<sequence>MNINITGTHKEVIPNETMRVIESKGDQEIKTENDMNGNVKLKGLKFMMMFLIVYYITIAVKNWNDQ</sequence>
<dbReference type="EMBL" id="LLXH01000754">
    <property type="protein sequence ID" value="PKC63309.1"/>
    <property type="molecule type" value="Genomic_DNA"/>
</dbReference>
<reference evidence="1 2" key="2">
    <citation type="submission" date="2017-10" db="EMBL/GenBank/DDBJ databases">
        <title>Genome analyses suggest a sexual origin of heterokaryosis in a supposedly ancient asexual fungus.</title>
        <authorList>
            <person name="Corradi N."/>
            <person name="Sedzielewska K."/>
            <person name="Noel J."/>
            <person name="Charron P."/>
            <person name="Farinelli L."/>
            <person name="Marton T."/>
            <person name="Kruger M."/>
            <person name="Pelin A."/>
            <person name="Brachmann A."/>
            <person name="Corradi N."/>
        </authorList>
    </citation>
    <scope>NUCLEOTIDE SEQUENCE [LARGE SCALE GENOMIC DNA]</scope>
    <source>
        <strain evidence="1 2">A1</strain>
    </source>
</reference>
<protein>
    <submittedName>
        <fullName evidence="1">Uncharacterized protein</fullName>
    </submittedName>
</protein>
<dbReference type="AlphaFoldDB" id="A0A2I1EHS4"/>
<reference evidence="1 2" key="1">
    <citation type="submission" date="2017-10" db="EMBL/GenBank/DDBJ databases">
        <title>Extensive intraspecific genome diversity in a model arbuscular mycorrhizal fungus.</title>
        <authorList>
            <person name="Chen E.C.H."/>
            <person name="Morin E."/>
            <person name="Baudet D."/>
            <person name="Noel J."/>
            <person name="Ndikumana S."/>
            <person name="Charron P."/>
            <person name="St-Onge C."/>
            <person name="Giorgi J."/>
            <person name="Grigoriev I.V."/>
            <person name="Roux C."/>
            <person name="Martin F.M."/>
            <person name="Corradi N."/>
        </authorList>
    </citation>
    <scope>NUCLEOTIDE SEQUENCE [LARGE SCALE GENOMIC DNA]</scope>
    <source>
        <strain evidence="1 2">A1</strain>
    </source>
</reference>